<accession>A0ABV3D998</accession>
<dbReference type="PANTHER" id="PTHR43252">
    <property type="entry name" value="TRANSCRIPTIONAL REGULATOR YQJI"/>
    <property type="match status" value="1"/>
</dbReference>
<gene>
    <name evidence="3" type="ORF">AB0C36_02300</name>
</gene>
<evidence type="ECO:0000313" key="4">
    <source>
        <dbReference type="Proteomes" id="UP001551482"/>
    </source>
</evidence>
<dbReference type="RefSeq" id="WP_358347936.1">
    <property type="nucleotide sequence ID" value="NZ_JBEZFP010000003.1"/>
</dbReference>
<evidence type="ECO:0000259" key="2">
    <source>
        <dbReference type="Pfam" id="PF10400"/>
    </source>
</evidence>
<dbReference type="Gene3D" id="1.10.10.10">
    <property type="entry name" value="Winged helix-like DNA-binding domain superfamily/Winged helix DNA-binding domain"/>
    <property type="match status" value="1"/>
</dbReference>
<reference evidence="3 4" key="1">
    <citation type="submission" date="2024-06" db="EMBL/GenBank/DDBJ databases">
        <title>The Natural Products Discovery Center: Release of the First 8490 Sequenced Strains for Exploring Actinobacteria Biosynthetic Diversity.</title>
        <authorList>
            <person name="Kalkreuter E."/>
            <person name="Kautsar S.A."/>
            <person name="Yang D."/>
            <person name="Bader C.D."/>
            <person name="Teijaro C.N."/>
            <person name="Fluegel L."/>
            <person name="Davis C.M."/>
            <person name="Simpson J.R."/>
            <person name="Lauterbach L."/>
            <person name="Steele A.D."/>
            <person name="Gui C."/>
            <person name="Meng S."/>
            <person name="Li G."/>
            <person name="Viehrig K."/>
            <person name="Ye F."/>
            <person name="Su P."/>
            <person name="Kiefer A.F."/>
            <person name="Nichols A."/>
            <person name="Cepeda A.J."/>
            <person name="Yan W."/>
            <person name="Fan B."/>
            <person name="Jiang Y."/>
            <person name="Adhikari A."/>
            <person name="Zheng C.-J."/>
            <person name="Schuster L."/>
            <person name="Cowan T.M."/>
            <person name="Smanski M.J."/>
            <person name="Chevrette M.G."/>
            <person name="De Carvalho L.P.S."/>
            <person name="Shen B."/>
        </authorList>
    </citation>
    <scope>NUCLEOTIDE SEQUENCE [LARGE SCALE GENOMIC DNA]</scope>
    <source>
        <strain evidence="3 4">NPDC048946</strain>
    </source>
</reference>
<dbReference type="PANTHER" id="PTHR43252:SF4">
    <property type="entry name" value="TRANSCRIPTIONAL REGULATORY PROTEIN"/>
    <property type="match status" value="1"/>
</dbReference>
<sequence length="200" mass="22708">MPPAEWLPTTTYTILGLLSYERELSGFEVKRWADTSLRFFYWSPATSQVYRELERLADAGLVSSRVVPGQTARSKRVYRITAEGRTELTRWIEEAPVEPTLIRDSVVLRIWLGHMADPERLRELLEEHRARLQALIPEVRKLGELAAVHSTWAYPELVSQWGELQYEAELRGIDLLLAGIDRAHPRGGAPGEADGPDAPH</sequence>
<feature type="domain" description="Transcription regulator PadR C-terminal" evidence="2">
    <location>
        <begin position="102"/>
        <end position="171"/>
    </location>
</feature>
<dbReference type="Proteomes" id="UP001551482">
    <property type="component" value="Unassembled WGS sequence"/>
</dbReference>
<organism evidence="3 4">
    <name type="scientific">Streptodolium elevatio</name>
    <dbReference type="NCBI Taxonomy" id="3157996"/>
    <lineage>
        <taxon>Bacteria</taxon>
        <taxon>Bacillati</taxon>
        <taxon>Actinomycetota</taxon>
        <taxon>Actinomycetes</taxon>
        <taxon>Kitasatosporales</taxon>
        <taxon>Streptomycetaceae</taxon>
        <taxon>Streptodolium</taxon>
    </lineage>
</organism>
<comment type="caution">
    <text evidence="3">The sequence shown here is derived from an EMBL/GenBank/DDBJ whole genome shotgun (WGS) entry which is preliminary data.</text>
</comment>
<feature type="domain" description="Transcription regulator PadR N-terminal" evidence="1">
    <location>
        <begin position="14"/>
        <end position="89"/>
    </location>
</feature>
<dbReference type="EMBL" id="JBEZFP010000003">
    <property type="protein sequence ID" value="MEU8132320.1"/>
    <property type="molecule type" value="Genomic_DNA"/>
</dbReference>
<evidence type="ECO:0000313" key="3">
    <source>
        <dbReference type="EMBL" id="MEU8132320.1"/>
    </source>
</evidence>
<dbReference type="SUPFAM" id="SSF46785">
    <property type="entry name" value="Winged helix' DNA-binding domain"/>
    <property type="match status" value="1"/>
</dbReference>
<dbReference type="InterPro" id="IPR036390">
    <property type="entry name" value="WH_DNA-bd_sf"/>
</dbReference>
<dbReference type="InterPro" id="IPR036388">
    <property type="entry name" value="WH-like_DNA-bd_sf"/>
</dbReference>
<dbReference type="InterPro" id="IPR005149">
    <property type="entry name" value="Tscrpt_reg_PadR_N"/>
</dbReference>
<dbReference type="InterPro" id="IPR018309">
    <property type="entry name" value="Tscrpt_reg_PadR_C"/>
</dbReference>
<evidence type="ECO:0000259" key="1">
    <source>
        <dbReference type="Pfam" id="PF03551"/>
    </source>
</evidence>
<proteinExistence type="predicted"/>
<dbReference type="Pfam" id="PF03551">
    <property type="entry name" value="PadR"/>
    <property type="match status" value="1"/>
</dbReference>
<keyword evidence="4" id="KW-1185">Reference proteome</keyword>
<protein>
    <submittedName>
        <fullName evidence="3">PadR family transcriptional regulator</fullName>
    </submittedName>
</protein>
<dbReference type="Pfam" id="PF10400">
    <property type="entry name" value="Vir_act_alpha_C"/>
    <property type="match status" value="1"/>
</dbReference>
<name>A0ABV3D998_9ACTN</name>